<sequence length="187" mass="21368">MSQQQQQQQPLPPPSPSSSFSSNTRERHISLKEDKVLVVPTPTTTTTTTAAAGLLTPPLALDNKPTSIVVEGSDIYHDTYSCMFRISLDSKRTTAALCYLPTRFQNIVEFYHTEIPHAYRDRGIGEAILNKAFIWATQSHMMVIPTCPFTRRYLERHTEWLPCIVQSEQEGVTRYVQRQQQQQQQQS</sequence>
<dbReference type="InterPro" id="IPR045057">
    <property type="entry name" value="Gcn5-rel_NAT"/>
</dbReference>
<reference evidence="3" key="1">
    <citation type="submission" date="2013-08" db="EMBL/GenBank/DDBJ databases">
        <title>Gene expansion shapes genome architecture in the human pathogen Lichtheimia corymbifera: an evolutionary genomics analysis in the ancient terrestrial Mucorales (Mucoromycotina).</title>
        <authorList>
            <person name="Schwartze V.U."/>
            <person name="Winter S."/>
            <person name="Shelest E."/>
            <person name="Marcet-Houben M."/>
            <person name="Horn F."/>
            <person name="Wehner S."/>
            <person name="Hoffmann K."/>
            <person name="Riege K."/>
            <person name="Sammeth M."/>
            <person name="Nowrousian M."/>
            <person name="Valiante V."/>
            <person name="Linde J."/>
            <person name="Jacobsen I.D."/>
            <person name="Marz M."/>
            <person name="Brakhage A.A."/>
            <person name="Gabaldon T."/>
            <person name="Bocker S."/>
            <person name="Voigt K."/>
        </authorList>
    </citation>
    <scope>NUCLEOTIDE SEQUENCE [LARGE SCALE GENOMIC DNA]</scope>
    <source>
        <strain evidence="3">FSU 9682</strain>
    </source>
</reference>
<dbReference type="InterPro" id="IPR031165">
    <property type="entry name" value="GNAT_YJDJ"/>
</dbReference>
<dbReference type="AlphaFoldDB" id="A0A068SH53"/>
<dbReference type="VEuPathDB" id="FungiDB:LCOR_11306.1"/>
<dbReference type="PANTHER" id="PTHR31435">
    <property type="entry name" value="PROTEIN NATD1"/>
    <property type="match status" value="1"/>
</dbReference>
<protein>
    <recommendedName>
        <fullName evidence="2">N-acetyltransferase domain-containing protein</fullName>
    </recommendedName>
</protein>
<evidence type="ECO:0000256" key="1">
    <source>
        <dbReference type="SAM" id="MobiDB-lite"/>
    </source>
</evidence>
<proteinExistence type="predicted"/>
<dbReference type="PROSITE" id="PS51729">
    <property type="entry name" value="GNAT_YJDJ"/>
    <property type="match status" value="1"/>
</dbReference>
<name>A0A068SH53_9FUNG</name>
<dbReference type="STRING" id="1263082.A0A068SH53"/>
<organism evidence="3 4">
    <name type="scientific">Lichtheimia corymbifera JMRC:FSU:9682</name>
    <dbReference type="NCBI Taxonomy" id="1263082"/>
    <lineage>
        <taxon>Eukaryota</taxon>
        <taxon>Fungi</taxon>
        <taxon>Fungi incertae sedis</taxon>
        <taxon>Mucoromycota</taxon>
        <taxon>Mucoromycotina</taxon>
        <taxon>Mucoromycetes</taxon>
        <taxon>Mucorales</taxon>
        <taxon>Lichtheimiaceae</taxon>
        <taxon>Lichtheimia</taxon>
    </lineage>
</organism>
<dbReference type="SUPFAM" id="SSF55729">
    <property type="entry name" value="Acyl-CoA N-acyltransferases (Nat)"/>
    <property type="match status" value="1"/>
</dbReference>
<accession>A0A068SH53</accession>
<dbReference type="Pfam" id="PF14542">
    <property type="entry name" value="Acetyltransf_CG"/>
    <property type="match status" value="1"/>
</dbReference>
<comment type="caution">
    <text evidence="3">The sequence shown here is derived from an EMBL/GenBank/DDBJ whole genome shotgun (WGS) entry which is preliminary data.</text>
</comment>
<dbReference type="InterPro" id="IPR016181">
    <property type="entry name" value="Acyl_CoA_acyltransferase"/>
</dbReference>
<dbReference type="EMBL" id="CBTN010000095">
    <property type="protein sequence ID" value="CDH60521.1"/>
    <property type="molecule type" value="Genomic_DNA"/>
</dbReference>
<dbReference type="Proteomes" id="UP000027586">
    <property type="component" value="Unassembled WGS sequence"/>
</dbReference>
<gene>
    <name evidence="3" type="ORF">LCOR_11306.1</name>
</gene>
<dbReference type="PANTHER" id="PTHR31435:SF9">
    <property type="entry name" value="PROTEIN NATD1"/>
    <property type="match status" value="1"/>
</dbReference>
<evidence type="ECO:0000259" key="2">
    <source>
        <dbReference type="PROSITE" id="PS51729"/>
    </source>
</evidence>
<evidence type="ECO:0000313" key="4">
    <source>
        <dbReference type="Proteomes" id="UP000027586"/>
    </source>
</evidence>
<feature type="region of interest" description="Disordered" evidence="1">
    <location>
        <begin position="1"/>
        <end position="26"/>
    </location>
</feature>
<keyword evidence="4" id="KW-1185">Reference proteome</keyword>
<dbReference type="Gene3D" id="3.40.630.30">
    <property type="match status" value="1"/>
</dbReference>
<feature type="domain" description="N-acetyltransferase" evidence="2">
    <location>
        <begin position="76"/>
        <end position="165"/>
    </location>
</feature>
<evidence type="ECO:0000313" key="3">
    <source>
        <dbReference type="EMBL" id="CDH60521.1"/>
    </source>
</evidence>
<dbReference type="OrthoDB" id="74247at2759"/>